<evidence type="ECO:0000256" key="1">
    <source>
        <dbReference type="SAM" id="MobiDB-lite"/>
    </source>
</evidence>
<sequence length="422" mass="45590">MRTSLPPAGSLSPNTESIRMSNRTWSLKTLVSTTLLATLALLPQVANAQITCQQFGSDTFRVGSTVKYFWTGADGTPSFNIDLYCYENNKYMKTVTTIDTTLVGGAGNYSWVVDQSITNNLAQCQFNQYQGRYTWNTTDADTGISTPGSAICKTMLLVGPGVVTAPNQPGAPLDPNAPTIPEDDQPAGDIEITDKTKNIIIGVGCAVGALVLAGFAGFYYIRFKNKRAVEKSASRKLREPLQPDQSRPGMGPGASASHARYNELGSVTTSVAGYSPMQRPGEMVELGGMPPAPSSSGASSSSRPQSFDYRSGSPTPIASRHQAANSSGLLAQPSGSFISDRPPSLLTSSFTPAGEDPNPFQSRPSGRAPAPPGSRAHDHDDEERQMYELQQQQHQQQHQQQIQQEQMHQQQLQQQNYAGYQY</sequence>
<evidence type="ECO:0000313" key="3">
    <source>
        <dbReference type="EMBL" id="KAG0296074.1"/>
    </source>
</evidence>
<organism evidence="3 4">
    <name type="scientific">Linnemannia gamsii</name>
    <dbReference type="NCBI Taxonomy" id="64522"/>
    <lineage>
        <taxon>Eukaryota</taxon>
        <taxon>Fungi</taxon>
        <taxon>Fungi incertae sedis</taxon>
        <taxon>Mucoromycota</taxon>
        <taxon>Mortierellomycotina</taxon>
        <taxon>Mortierellomycetes</taxon>
        <taxon>Mortierellales</taxon>
        <taxon>Mortierellaceae</taxon>
        <taxon>Linnemannia</taxon>
    </lineage>
</organism>
<feature type="region of interest" description="Disordered" evidence="1">
    <location>
        <begin position="271"/>
        <end position="422"/>
    </location>
</feature>
<proteinExistence type="predicted"/>
<protein>
    <submittedName>
        <fullName evidence="3">Uncharacterized protein</fullName>
    </submittedName>
</protein>
<accession>A0ABQ7KDU9</accession>
<feature type="region of interest" description="Disordered" evidence="1">
    <location>
        <begin position="231"/>
        <end position="258"/>
    </location>
</feature>
<name>A0ABQ7KDU9_9FUNG</name>
<comment type="caution">
    <text evidence="3">The sequence shown here is derived from an EMBL/GenBank/DDBJ whole genome shotgun (WGS) entry which is preliminary data.</text>
</comment>
<dbReference type="Proteomes" id="UP001194696">
    <property type="component" value="Unassembled WGS sequence"/>
</dbReference>
<feature type="compositionally biased region" description="Low complexity" evidence="1">
    <location>
        <begin position="390"/>
        <end position="415"/>
    </location>
</feature>
<keyword evidence="2" id="KW-0472">Membrane</keyword>
<keyword evidence="2" id="KW-0812">Transmembrane</keyword>
<dbReference type="EMBL" id="JAAAIM010000066">
    <property type="protein sequence ID" value="KAG0296074.1"/>
    <property type="molecule type" value="Genomic_DNA"/>
</dbReference>
<feature type="transmembrane region" description="Helical" evidence="2">
    <location>
        <begin position="199"/>
        <end position="221"/>
    </location>
</feature>
<evidence type="ECO:0000313" key="4">
    <source>
        <dbReference type="Proteomes" id="UP001194696"/>
    </source>
</evidence>
<evidence type="ECO:0000256" key="2">
    <source>
        <dbReference type="SAM" id="Phobius"/>
    </source>
</evidence>
<feature type="compositionally biased region" description="Low complexity" evidence="1">
    <location>
        <begin position="294"/>
        <end position="306"/>
    </location>
</feature>
<reference evidence="3 4" key="1">
    <citation type="journal article" date="2020" name="Fungal Divers.">
        <title>Resolving the Mortierellaceae phylogeny through synthesis of multi-gene phylogenetics and phylogenomics.</title>
        <authorList>
            <person name="Vandepol N."/>
            <person name="Liber J."/>
            <person name="Desiro A."/>
            <person name="Na H."/>
            <person name="Kennedy M."/>
            <person name="Barry K."/>
            <person name="Grigoriev I.V."/>
            <person name="Miller A.N."/>
            <person name="O'Donnell K."/>
            <person name="Stajich J.E."/>
            <person name="Bonito G."/>
        </authorList>
    </citation>
    <scope>NUCLEOTIDE SEQUENCE [LARGE SCALE GENOMIC DNA]</scope>
    <source>
        <strain evidence="3 4">AD045</strain>
    </source>
</reference>
<feature type="compositionally biased region" description="Basic and acidic residues" evidence="1">
    <location>
        <begin position="375"/>
        <end position="386"/>
    </location>
</feature>
<keyword evidence="4" id="KW-1185">Reference proteome</keyword>
<gene>
    <name evidence="3" type="ORF">BGZ96_010238</name>
</gene>
<feature type="compositionally biased region" description="Basic and acidic residues" evidence="1">
    <location>
        <begin position="231"/>
        <end position="241"/>
    </location>
</feature>
<keyword evidence="2" id="KW-1133">Transmembrane helix</keyword>
<feature type="compositionally biased region" description="Polar residues" evidence="1">
    <location>
        <begin position="312"/>
        <end position="337"/>
    </location>
</feature>